<protein>
    <submittedName>
        <fullName evidence="1">Uncharacterized protein</fullName>
    </submittedName>
</protein>
<dbReference type="EMBL" id="LFZN01000062">
    <property type="protein sequence ID" value="KXT01061.1"/>
    <property type="molecule type" value="Genomic_DNA"/>
</dbReference>
<dbReference type="Proteomes" id="UP000070133">
    <property type="component" value="Unassembled WGS sequence"/>
</dbReference>
<gene>
    <name evidence="1" type="ORF">AC578_4131</name>
</gene>
<evidence type="ECO:0000313" key="1">
    <source>
        <dbReference type="EMBL" id="KXT01061.1"/>
    </source>
</evidence>
<proteinExistence type="predicted"/>
<keyword evidence="2" id="KW-1185">Reference proteome</keyword>
<evidence type="ECO:0000313" key="2">
    <source>
        <dbReference type="Proteomes" id="UP000070133"/>
    </source>
</evidence>
<sequence length="294" mass="33787">MAHMARDLEQRLKVTQLRKGGGSVGDVRDTLIAFATLFNPRRPSFVKSADPSASSLSSSLCWFPFWPLNLLWPSCLRHLVDTLIQEESTPIPPSPLPNNTESFLSWLHNSFHHLDDNLLPIAPNLTFQPARHDWTCTDYISAAWISWKDSSSFRYAEPTDEEIIYGVHDWINYYAHHGCSTLEDEEDERRFWGRRVRLQQYPKILKILNDGSLKDWRSWKKGLNGMRCVGIGEQGNVWEGVEGEKKKGDQEGGVVYCVDLPWVGVCYSFHFRFRLASSKCKSTSLTESLIYRES</sequence>
<accession>A0A139HF21</accession>
<dbReference type="AlphaFoldDB" id="A0A139HF21"/>
<reference evidence="1 2" key="1">
    <citation type="submission" date="2015-07" db="EMBL/GenBank/DDBJ databases">
        <title>Comparative genomics of the Sigatoka disease complex on banana suggests a link between parallel evolutionary changes in Pseudocercospora fijiensis and Pseudocercospora eumusae and increased virulence on the banana host.</title>
        <authorList>
            <person name="Chang T.-C."/>
            <person name="Salvucci A."/>
            <person name="Crous P.W."/>
            <person name="Stergiopoulos I."/>
        </authorList>
    </citation>
    <scope>NUCLEOTIDE SEQUENCE [LARGE SCALE GENOMIC DNA]</scope>
    <source>
        <strain evidence="1 2">CBS 114824</strain>
    </source>
</reference>
<organism evidence="1 2">
    <name type="scientific">Pseudocercospora eumusae</name>
    <dbReference type="NCBI Taxonomy" id="321146"/>
    <lineage>
        <taxon>Eukaryota</taxon>
        <taxon>Fungi</taxon>
        <taxon>Dikarya</taxon>
        <taxon>Ascomycota</taxon>
        <taxon>Pezizomycotina</taxon>
        <taxon>Dothideomycetes</taxon>
        <taxon>Dothideomycetidae</taxon>
        <taxon>Mycosphaerellales</taxon>
        <taxon>Mycosphaerellaceae</taxon>
        <taxon>Pseudocercospora</taxon>
    </lineage>
</organism>
<comment type="caution">
    <text evidence="1">The sequence shown here is derived from an EMBL/GenBank/DDBJ whole genome shotgun (WGS) entry which is preliminary data.</text>
</comment>
<name>A0A139HF21_9PEZI</name>